<comment type="subcellular location">
    <subcellularLocation>
        <location evidence="1">Membrane</location>
        <topology evidence="1">Multi-pass membrane protein</topology>
    </subcellularLocation>
</comment>
<dbReference type="GO" id="GO:0140359">
    <property type="term" value="F:ABC-type transporter activity"/>
    <property type="evidence" value="ECO:0007669"/>
    <property type="project" value="InterPro"/>
</dbReference>
<keyword evidence="3 6" id="KW-0812">Transmembrane</keyword>
<keyword evidence="5 6" id="KW-0472">Membrane</keyword>
<proteinExistence type="predicted"/>
<sequence>MLGFTVVVAILAYFLLFSGFFISRNRMPLYWIWFHYMSLVKYPYEGVLQNEFGMEPPRCFVKGTQMFDNTPLGEVTTSLKVELLKSMSKILKMSINSETCVTTGADILRQQGITQLDKWSCFWVTVAWGFFFRFLFYLALVFGSKNKRS</sequence>
<evidence type="ECO:0000256" key="5">
    <source>
        <dbReference type="ARBA" id="ARBA00023136"/>
    </source>
</evidence>
<evidence type="ECO:0000256" key="2">
    <source>
        <dbReference type="ARBA" id="ARBA00022448"/>
    </source>
</evidence>
<dbReference type="InterPro" id="IPR050352">
    <property type="entry name" value="ABCG_transporters"/>
</dbReference>
<feature type="domain" description="ABC-2 type transporter transmembrane" evidence="7">
    <location>
        <begin position="4"/>
        <end position="52"/>
    </location>
</feature>
<dbReference type="AlphaFoldDB" id="A0AAE1KEI9"/>
<dbReference type="PANTHER" id="PTHR48041">
    <property type="entry name" value="ABC TRANSPORTER G FAMILY MEMBER 28"/>
    <property type="match status" value="1"/>
</dbReference>
<dbReference type="Pfam" id="PF01061">
    <property type="entry name" value="ABC2_membrane"/>
    <property type="match status" value="1"/>
</dbReference>
<keyword evidence="9" id="KW-1185">Reference proteome</keyword>
<evidence type="ECO:0000313" key="9">
    <source>
        <dbReference type="Proteomes" id="UP001293593"/>
    </source>
</evidence>
<dbReference type="Proteomes" id="UP001293593">
    <property type="component" value="Unassembled WGS sequence"/>
</dbReference>
<organism evidence="8 9">
    <name type="scientific">Acacia crassicarpa</name>
    <name type="common">northern wattle</name>
    <dbReference type="NCBI Taxonomy" id="499986"/>
    <lineage>
        <taxon>Eukaryota</taxon>
        <taxon>Viridiplantae</taxon>
        <taxon>Streptophyta</taxon>
        <taxon>Embryophyta</taxon>
        <taxon>Tracheophyta</taxon>
        <taxon>Spermatophyta</taxon>
        <taxon>Magnoliopsida</taxon>
        <taxon>eudicotyledons</taxon>
        <taxon>Gunneridae</taxon>
        <taxon>Pentapetalae</taxon>
        <taxon>rosids</taxon>
        <taxon>fabids</taxon>
        <taxon>Fabales</taxon>
        <taxon>Fabaceae</taxon>
        <taxon>Caesalpinioideae</taxon>
        <taxon>mimosoid clade</taxon>
        <taxon>Acacieae</taxon>
        <taxon>Acacia</taxon>
    </lineage>
</organism>
<evidence type="ECO:0000313" key="8">
    <source>
        <dbReference type="EMBL" id="KAK4272929.1"/>
    </source>
</evidence>
<name>A0AAE1KEI9_9FABA</name>
<evidence type="ECO:0000256" key="1">
    <source>
        <dbReference type="ARBA" id="ARBA00004141"/>
    </source>
</evidence>
<keyword evidence="2" id="KW-0813">Transport</keyword>
<comment type="caution">
    <text evidence="8">The sequence shown here is derived from an EMBL/GenBank/DDBJ whole genome shotgun (WGS) entry which is preliminary data.</text>
</comment>
<dbReference type="PANTHER" id="PTHR48041:SF109">
    <property type="entry name" value="ABC TRANSPORTER G FAMILY MEMBER 20"/>
    <property type="match status" value="1"/>
</dbReference>
<evidence type="ECO:0000256" key="3">
    <source>
        <dbReference type="ARBA" id="ARBA00022692"/>
    </source>
</evidence>
<gene>
    <name evidence="8" type="ORF">QN277_021418</name>
</gene>
<feature type="transmembrane region" description="Helical" evidence="6">
    <location>
        <begin position="6"/>
        <end position="23"/>
    </location>
</feature>
<evidence type="ECO:0000256" key="6">
    <source>
        <dbReference type="SAM" id="Phobius"/>
    </source>
</evidence>
<protein>
    <recommendedName>
        <fullName evidence="7">ABC-2 type transporter transmembrane domain-containing protein</fullName>
    </recommendedName>
</protein>
<evidence type="ECO:0000259" key="7">
    <source>
        <dbReference type="Pfam" id="PF01061"/>
    </source>
</evidence>
<dbReference type="GO" id="GO:0016020">
    <property type="term" value="C:membrane"/>
    <property type="evidence" value="ECO:0007669"/>
    <property type="project" value="UniProtKB-SubCell"/>
</dbReference>
<dbReference type="InterPro" id="IPR013525">
    <property type="entry name" value="ABC2_TM"/>
</dbReference>
<accession>A0AAE1KEI9</accession>
<evidence type="ECO:0000256" key="4">
    <source>
        <dbReference type="ARBA" id="ARBA00022989"/>
    </source>
</evidence>
<keyword evidence="4 6" id="KW-1133">Transmembrane helix</keyword>
<reference evidence="8" key="1">
    <citation type="submission" date="2023-10" db="EMBL/GenBank/DDBJ databases">
        <title>Chromosome-level genome of the transformable northern wattle, Acacia crassicarpa.</title>
        <authorList>
            <person name="Massaro I."/>
            <person name="Sinha N.R."/>
            <person name="Poethig S."/>
            <person name="Leichty A.R."/>
        </authorList>
    </citation>
    <scope>NUCLEOTIDE SEQUENCE</scope>
    <source>
        <strain evidence="8">Acra3RX</strain>
        <tissue evidence="8">Leaf</tissue>
    </source>
</reference>
<feature type="transmembrane region" description="Helical" evidence="6">
    <location>
        <begin position="119"/>
        <end position="142"/>
    </location>
</feature>
<dbReference type="EMBL" id="JAWXYG010000005">
    <property type="protein sequence ID" value="KAK4272929.1"/>
    <property type="molecule type" value="Genomic_DNA"/>
</dbReference>